<comment type="function">
    <text evidence="12">Mannosyltransferase involved in glycosylphosphatidylinositol-anchor biosynthesis.</text>
</comment>
<name>A0ABR3GYH5_9PEZI</name>
<proteinExistence type="inferred from homology"/>
<reference evidence="13 14" key="1">
    <citation type="submission" date="2024-02" db="EMBL/GenBank/DDBJ databases">
        <title>Discinaceae phylogenomics.</title>
        <authorList>
            <person name="Dirks A.C."/>
            <person name="James T.Y."/>
        </authorList>
    </citation>
    <scope>NUCLEOTIDE SEQUENCE [LARGE SCALE GENOMIC DNA]</scope>
    <source>
        <strain evidence="13 14">ACD0624</strain>
    </source>
</reference>
<evidence type="ECO:0000313" key="13">
    <source>
        <dbReference type="EMBL" id="KAL0640855.1"/>
    </source>
</evidence>
<evidence type="ECO:0000256" key="2">
    <source>
        <dbReference type="ARBA" id="ARBA00004687"/>
    </source>
</evidence>
<evidence type="ECO:0000256" key="9">
    <source>
        <dbReference type="ARBA" id="ARBA00022824"/>
    </source>
</evidence>
<evidence type="ECO:0000256" key="10">
    <source>
        <dbReference type="ARBA" id="ARBA00022989"/>
    </source>
</evidence>
<evidence type="ECO:0000256" key="1">
    <source>
        <dbReference type="ARBA" id="ARBA00004477"/>
    </source>
</evidence>
<keyword evidence="10 12" id="KW-1133">Transmembrane helix</keyword>
<keyword evidence="6 12" id="KW-0328">Glycosyltransferase</keyword>
<comment type="subcellular location">
    <subcellularLocation>
        <location evidence="1 12">Endoplasmic reticulum membrane</location>
        <topology evidence="1 12">Multi-pass membrane protein</topology>
    </subcellularLocation>
</comment>
<gene>
    <name evidence="13" type="primary">GPI18</name>
    <name evidence="13" type="ORF">Q9L58_000162</name>
</gene>
<dbReference type="EMBL" id="JBBBZM010000001">
    <property type="protein sequence ID" value="KAL0640855.1"/>
    <property type="molecule type" value="Genomic_DNA"/>
</dbReference>
<keyword evidence="8 12" id="KW-0812">Transmembrane</keyword>
<evidence type="ECO:0000256" key="7">
    <source>
        <dbReference type="ARBA" id="ARBA00022679"/>
    </source>
</evidence>
<keyword evidence="9 12" id="KW-0256">Endoplasmic reticulum</keyword>
<comment type="caution">
    <text evidence="13">The sequence shown here is derived from an EMBL/GenBank/DDBJ whole genome shotgun (WGS) entry which is preliminary data.</text>
</comment>
<dbReference type="InterPro" id="IPR007315">
    <property type="entry name" value="PIG-V/Gpi18"/>
</dbReference>
<evidence type="ECO:0000313" key="14">
    <source>
        <dbReference type="Proteomes" id="UP001447188"/>
    </source>
</evidence>
<evidence type="ECO:0000256" key="4">
    <source>
        <dbReference type="ARBA" id="ARBA00013795"/>
    </source>
</evidence>
<evidence type="ECO:0000256" key="11">
    <source>
        <dbReference type="ARBA" id="ARBA00023136"/>
    </source>
</evidence>
<dbReference type="PANTHER" id="PTHR12468">
    <property type="entry name" value="GPI MANNOSYLTRANSFERASE 2"/>
    <property type="match status" value="1"/>
</dbReference>
<feature type="transmembrane region" description="Helical" evidence="12">
    <location>
        <begin position="153"/>
        <end position="174"/>
    </location>
</feature>
<keyword evidence="14" id="KW-1185">Reference proteome</keyword>
<evidence type="ECO:0000256" key="6">
    <source>
        <dbReference type="ARBA" id="ARBA00022676"/>
    </source>
</evidence>
<comment type="pathway">
    <text evidence="2 12">Glycolipid biosynthesis; glycosylphosphatidylinositol-anchor biosynthesis.</text>
</comment>
<feature type="transmembrane region" description="Helical" evidence="12">
    <location>
        <begin position="371"/>
        <end position="392"/>
    </location>
</feature>
<dbReference type="Proteomes" id="UP001447188">
    <property type="component" value="Unassembled WGS sequence"/>
</dbReference>
<accession>A0ABR3GYH5</accession>
<protein>
    <recommendedName>
        <fullName evidence="4 12">GPI mannosyltransferase 2</fullName>
        <ecNumber evidence="12">2.4.1.-</ecNumber>
    </recommendedName>
</protein>
<feature type="transmembrane region" description="Helical" evidence="12">
    <location>
        <begin position="120"/>
        <end position="146"/>
    </location>
</feature>
<keyword evidence="5 12" id="KW-0337">GPI-anchor biosynthesis</keyword>
<feature type="transmembrane region" description="Helical" evidence="12">
    <location>
        <begin position="12"/>
        <end position="32"/>
    </location>
</feature>
<dbReference type="EC" id="2.4.1.-" evidence="12"/>
<dbReference type="PANTHER" id="PTHR12468:SF2">
    <property type="entry name" value="GPI MANNOSYLTRANSFERASE 2"/>
    <property type="match status" value="1"/>
</dbReference>
<evidence type="ECO:0000256" key="3">
    <source>
        <dbReference type="ARBA" id="ARBA00008698"/>
    </source>
</evidence>
<keyword evidence="7 12" id="KW-0808">Transferase</keyword>
<evidence type="ECO:0000256" key="5">
    <source>
        <dbReference type="ARBA" id="ARBA00022502"/>
    </source>
</evidence>
<organism evidence="13 14">
    <name type="scientific">Discina gigas</name>
    <dbReference type="NCBI Taxonomy" id="1032678"/>
    <lineage>
        <taxon>Eukaryota</taxon>
        <taxon>Fungi</taxon>
        <taxon>Dikarya</taxon>
        <taxon>Ascomycota</taxon>
        <taxon>Pezizomycotina</taxon>
        <taxon>Pezizomycetes</taxon>
        <taxon>Pezizales</taxon>
        <taxon>Discinaceae</taxon>
        <taxon>Discina</taxon>
    </lineage>
</organism>
<feature type="transmembrane region" description="Helical" evidence="12">
    <location>
        <begin position="428"/>
        <end position="447"/>
    </location>
</feature>
<dbReference type="Pfam" id="PF04188">
    <property type="entry name" value="Mannosyl_trans2"/>
    <property type="match status" value="1"/>
</dbReference>
<feature type="transmembrane region" description="Helical" evidence="12">
    <location>
        <begin position="262"/>
        <end position="280"/>
    </location>
</feature>
<feature type="transmembrane region" description="Helical" evidence="12">
    <location>
        <begin position="233"/>
        <end position="250"/>
    </location>
</feature>
<comment type="similarity">
    <text evidence="3 12">Belongs to the PIGV family.</text>
</comment>
<sequence>MKHLPPQPRHRYLRILLLFSSWKFILLSLALLTPSPSYDTSTSLILKASQLGSGWAPVERLCEKLTRWDAIYFVKAAERGYINEQEWAFGWGFVQVVSGLARALSFVGADFGLEAPELHALSGILIANISHLLSTLVLYETTLLVFKTPVEKAANMAFLTACLHIISPAGLFLSAPYSESLFSLLSFTGSFLYIWSGQKLAGGSVFQSNTATLASAVIFSASCMVRSNGLLNGIIFLYDFVLETTAAVVGSNREPKNIFPRLLRIGVLGTGGLIIGLGMVPPQVIAWNDFCTGGNNRPWCSRTIPSIYFWVQDYYWNVGLFRYWTLPNIPLFLLAAPILVVMIVSGLWGAGVGSTVGIQAASFERDIIRKLAFPQIVLALLAITSYHVQIITRLSSGYMVWYWWVACQMPAGGRVEERKEGADWPKRVVRYMVVYGVVQGVLFAGFLPPA</sequence>
<evidence type="ECO:0000256" key="8">
    <source>
        <dbReference type="ARBA" id="ARBA00022692"/>
    </source>
</evidence>
<evidence type="ECO:0000256" key="12">
    <source>
        <dbReference type="RuleBase" id="RU363112"/>
    </source>
</evidence>
<keyword evidence="11 12" id="KW-0472">Membrane</keyword>
<feature type="transmembrane region" description="Helical" evidence="12">
    <location>
        <begin position="329"/>
        <end position="350"/>
    </location>
</feature>